<dbReference type="Gene3D" id="3.40.33.10">
    <property type="entry name" value="CAP"/>
    <property type="match status" value="1"/>
</dbReference>
<feature type="signal peptide" evidence="2">
    <location>
        <begin position="1"/>
        <end position="26"/>
    </location>
</feature>
<dbReference type="EMBL" id="JAGGKK010000011">
    <property type="protein sequence ID" value="MBP1949299.1"/>
    <property type="molecule type" value="Genomic_DNA"/>
</dbReference>
<evidence type="ECO:0000313" key="4">
    <source>
        <dbReference type="EMBL" id="MBP1949299.1"/>
    </source>
</evidence>
<evidence type="ECO:0000256" key="2">
    <source>
        <dbReference type="SAM" id="SignalP"/>
    </source>
</evidence>
<organism evidence="4 5">
    <name type="scientific">Virgibacillus litoralis</name>
    <dbReference type="NCBI Taxonomy" id="578221"/>
    <lineage>
        <taxon>Bacteria</taxon>
        <taxon>Bacillati</taxon>
        <taxon>Bacillota</taxon>
        <taxon>Bacilli</taxon>
        <taxon>Bacillales</taxon>
        <taxon>Bacillaceae</taxon>
        <taxon>Virgibacillus</taxon>
    </lineage>
</organism>
<feature type="compositionally biased region" description="Low complexity" evidence="1">
    <location>
        <begin position="96"/>
        <end position="133"/>
    </location>
</feature>
<dbReference type="Pfam" id="PF00188">
    <property type="entry name" value="CAP"/>
    <property type="match status" value="1"/>
</dbReference>
<protein>
    <submittedName>
        <fullName evidence="4">YkwD family protein</fullName>
    </submittedName>
</protein>
<dbReference type="InterPro" id="IPR014044">
    <property type="entry name" value="CAP_dom"/>
</dbReference>
<dbReference type="InterPro" id="IPR035940">
    <property type="entry name" value="CAP_sf"/>
</dbReference>
<accession>A0ABS4HED6</accession>
<dbReference type="CDD" id="cd05379">
    <property type="entry name" value="CAP_bacterial"/>
    <property type="match status" value="1"/>
</dbReference>
<feature type="domain" description="SCP" evidence="3">
    <location>
        <begin position="147"/>
        <end position="259"/>
    </location>
</feature>
<comment type="caution">
    <text evidence="4">The sequence shown here is derived from an EMBL/GenBank/DDBJ whole genome shotgun (WGS) entry which is preliminary data.</text>
</comment>
<gene>
    <name evidence="4" type="ORF">J2Z82_002236</name>
</gene>
<dbReference type="PANTHER" id="PTHR31157:SF1">
    <property type="entry name" value="SCP DOMAIN-CONTAINING PROTEIN"/>
    <property type="match status" value="1"/>
</dbReference>
<proteinExistence type="predicted"/>
<reference evidence="4 5" key="1">
    <citation type="submission" date="2021-03" db="EMBL/GenBank/DDBJ databases">
        <title>Genomic Encyclopedia of Type Strains, Phase IV (KMG-IV): sequencing the most valuable type-strain genomes for metagenomic binning, comparative biology and taxonomic classification.</title>
        <authorList>
            <person name="Goeker M."/>
        </authorList>
    </citation>
    <scope>NUCLEOTIDE SEQUENCE [LARGE SCALE GENOMIC DNA]</scope>
    <source>
        <strain evidence="4 5">DSM 21085</strain>
    </source>
</reference>
<keyword evidence="5" id="KW-1185">Reference proteome</keyword>
<sequence>MKFNKLFVVLISILFLLLAACNTTNNNEDASNKDPSEEDTISFTKTDESSGDLQTDQIENQQNQGNFNVDMFGLGEDDKNWNQREQNRQGLDRQDQGQLRQDQQQRNQGQQGQQGKTQQQQDQQTEDNANQTQPQQGQNEFTSNVIKLTNQERSNQGLSPLKAHKKLSNVARNKARDMQSNGYFSHNSPTHGSPFDMMKNAGISYQSAGENIARGQQSPQQVVDAWMNSQGHRENILNESFTHIGVGHTESGDYWSQMFIQK</sequence>
<dbReference type="PANTHER" id="PTHR31157">
    <property type="entry name" value="SCP DOMAIN-CONTAINING PROTEIN"/>
    <property type="match status" value="1"/>
</dbReference>
<dbReference type="Proteomes" id="UP001519328">
    <property type="component" value="Unassembled WGS sequence"/>
</dbReference>
<feature type="chain" id="PRO_5045443842" evidence="2">
    <location>
        <begin position="27"/>
        <end position="262"/>
    </location>
</feature>
<dbReference type="PROSITE" id="PS51257">
    <property type="entry name" value="PROKAR_LIPOPROTEIN"/>
    <property type="match status" value="1"/>
</dbReference>
<keyword evidence="2" id="KW-0732">Signal</keyword>
<feature type="region of interest" description="Disordered" evidence="1">
    <location>
        <begin position="87"/>
        <end position="138"/>
    </location>
</feature>
<feature type="region of interest" description="Disordered" evidence="1">
    <location>
        <begin position="25"/>
        <end position="53"/>
    </location>
</feature>
<dbReference type="RefSeq" id="WP_245251460.1">
    <property type="nucleotide sequence ID" value="NZ_JAGGKK010000011.1"/>
</dbReference>
<evidence type="ECO:0000313" key="5">
    <source>
        <dbReference type="Proteomes" id="UP001519328"/>
    </source>
</evidence>
<evidence type="ECO:0000259" key="3">
    <source>
        <dbReference type="Pfam" id="PF00188"/>
    </source>
</evidence>
<dbReference type="InterPro" id="IPR014258">
    <property type="entry name" value="CAP_domain_YkwD-like"/>
</dbReference>
<dbReference type="SUPFAM" id="SSF55797">
    <property type="entry name" value="PR-1-like"/>
    <property type="match status" value="1"/>
</dbReference>
<dbReference type="NCBIfam" id="TIGR02909">
    <property type="entry name" value="spore_YkwD"/>
    <property type="match status" value="1"/>
</dbReference>
<evidence type="ECO:0000256" key="1">
    <source>
        <dbReference type="SAM" id="MobiDB-lite"/>
    </source>
</evidence>
<name>A0ABS4HED6_9BACI</name>